<organism evidence="2 3">
    <name type="scientific">Piscinibacter sakaiensis</name>
    <name type="common">Ideonella sakaiensis</name>
    <dbReference type="NCBI Taxonomy" id="1547922"/>
    <lineage>
        <taxon>Bacteria</taxon>
        <taxon>Pseudomonadati</taxon>
        <taxon>Pseudomonadota</taxon>
        <taxon>Betaproteobacteria</taxon>
        <taxon>Burkholderiales</taxon>
        <taxon>Sphaerotilaceae</taxon>
        <taxon>Piscinibacter</taxon>
    </lineage>
</organism>
<gene>
    <name evidence="2" type="ORF">ISF6_0635</name>
</gene>
<dbReference type="Pfam" id="PF09834">
    <property type="entry name" value="DUF2061"/>
    <property type="match status" value="1"/>
</dbReference>
<dbReference type="RefSeq" id="WP_054019150.1">
    <property type="nucleotide sequence ID" value="NZ_BBYR01000013.1"/>
</dbReference>
<reference evidence="2 3" key="2">
    <citation type="journal article" date="2016" name="Science">
        <title>A bacterium that degrades and assimilates poly(ethylene terephthalate).</title>
        <authorList>
            <person name="Yoshida S."/>
            <person name="Hiraga K."/>
            <person name="Takehana T."/>
            <person name="Taniguchi I."/>
            <person name="Yamaji H."/>
            <person name="Maeda Y."/>
            <person name="Toyohara K."/>
            <person name="Miyamoto K."/>
            <person name="Kimura Y."/>
            <person name="Oda K."/>
        </authorList>
    </citation>
    <scope>NUCLEOTIDE SEQUENCE [LARGE SCALE GENOMIC DNA]</scope>
    <source>
        <strain evidence="3">NBRC 110686 / TISTR 2288 / 201-F6</strain>
    </source>
</reference>
<dbReference type="STRING" id="1547922.ISF6_0635"/>
<evidence type="ECO:0000313" key="2">
    <source>
        <dbReference type="EMBL" id="GAP35070.1"/>
    </source>
</evidence>
<dbReference type="AlphaFoldDB" id="A0A0K8NYS7"/>
<name>A0A0K8NYS7_PISS1</name>
<dbReference type="EMBL" id="BBYR01000013">
    <property type="protein sequence ID" value="GAP35070.1"/>
    <property type="molecule type" value="Genomic_DNA"/>
</dbReference>
<keyword evidence="3" id="KW-1185">Reference proteome</keyword>
<accession>A0A0K8NYS7</accession>
<evidence type="ECO:0000259" key="1">
    <source>
        <dbReference type="Pfam" id="PF09834"/>
    </source>
</evidence>
<sequence>MAKTATFGVLHLGTSFGVGYLLTGSAAIAGALSLVEPLVNTVMHYFFDKGWDHPAWQQRLARWGRRPAAAESLATSVPG</sequence>
<protein>
    <recommendedName>
        <fullName evidence="1">DUF2061 domain-containing protein</fullName>
    </recommendedName>
</protein>
<dbReference type="InterPro" id="IPR018638">
    <property type="entry name" value="DUF2061_membrane"/>
</dbReference>
<dbReference type="OrthoDB" id="9133582at2"/>
<reference evidence="3" key="1">
    <citation type="submission" date="2015-07" db="EMBL/GenBank/DDBJ databases">
        <title>Discovery of a poly(ethylene terephthalate assimilation.</title>
        <authorList>
            <person name="Yoshida S."/>
            <person name="Hiraga K."/>
            <person name="Takehana T."/>
            <person name="Taniguchi I."/>
            <person name="Yamaji H."/>
            <person name="Maeda Y."/>
            <person name="Toyohara K."/>
            <person name="Miyamoto K."/>
            <person name="Kimura Y."/>
            <person name="Oda K."/>
        </authorList>
    </citation>
    <scope>NUCLEOTIDE SEQUENCE [LARGE SCALE GENOMIC DNA]</scope>
    <source>
        <strain evidence="3">NBRC 110686 / TISTR 2288 / 201-F6</strain>
    </source>
</reference>
<comment type="caution">
    <text evidence="2">The sequence shown here is derived from an EMBL/GenBank/DDBJ whole genome shotgun (WGS) entry which is preliminary data.</text>
</comment>
<proteinExistence type="predicted"/>
<dbReference type="Proteomes" id="UP000037660">
    <property type="component" value="Unassembled WGS sequence"/>
</dbReference>
<feature type="domain" description="DUF2061" evidence="1">
    <location>
        <begin position="1"/>
        <end position="52"/>
    </location>
</feature>
<evidence type="ECO:0000313" key="3">
    <source>
        <dbReference type="Proteomes" id="UP000037660"/>
    </source>
</evidence>